<name>A0A2T4IKE0_9RHOO</name>
<proteinExistence type="predicted"/>
<dbReference type="Proteomes" id="UP000241193">
    <property type="component" value="Unassembled WGS sequence"/>
</dbReference>
<protein>
    <submittedName>
        <fullName evidence="1">Uncharacterized protein</fullName>
    </submittedName>
</protein>
<evidence type="ECO:0000313" key="1">
    <source>
        <dbReference type="EMBL" id="PTD98240.1"/>
    </source>
</evidence>
<reference evidence="1 2" key="1">
    <citation type="submission" date="2018-03" db="EMBL/GenBank/DDBJ databases">
        <authorList>
            <person name="Keele B.F."/>
        </authorList>
    </citation>
    <scope>NUCLEOTIDE SEQUENCE [LARGE SCALE GENOMIC DNA]</scope>
    <source>
        <strain evidence="1 2">D20</strain>
    </source>
</reference>
<organism evidence="1 2">
    <name type="scientific">Pseudothauera lacus</name>
    <dbReference type="NCBI Taxonomy" id="2136175"/>
    <lineage>
        <taxon>Bacteria</taxon>
        <taxon>Pseudomonadati</taxon>
        <taxon>Pseudomonadota</taxon>
        <taxon>Betaproteobacteria</taxon>
        <taxon>Rhodocyclales</taxon>
        <taxon>Zoogloeaceae</taxon>
        <taxon>Pseudothauera</taxon>
    </lineage>
</organism>
<dbReference type="Pfam" id="PF20126">
    <property type="entry name" value="TumE"/>
    <property type="match status" value="1"/>
</dbReference>
<accession>A0A2T4IKE0</accession>
<sequence length="114" mass="12380">MQLYEALLTSTAISCSPRLVHDALLIDLPDGTELTVRYASPVAYSLHWTLSDGSTLGIDTAPGHRHLDGATQHLHLEDGRVVHDPLTSISRSAHENLHAVLAALMLDPRLSGQR</sequence>
<gene>
    <name evidence="1" type="ORF">C8261_01640</name>
</gene>
<keyword evidence="2" id="KW-1185">Reference proteome</keyword>
<reference evidence="1 2" key="2">
    <citation type="submission" date="2018-04" db="EMBL/GenBank/DDBJ databases">
        <title>Thauera lacus sp. nov., isolated from an saline lake in Inner Mongolia, China.</title>
        <authorList>
            <person name="Liang Q.-Y."/>
        </authorList>
    </citation>
    <scope>NUCLEOTIDE SEQUENCE [LARGE SCALE GENOMIC DNA]</scope>
    <source>
        <strain evidence="1 2">D20</strain>
    </source>
</reference>
<evidence type="ECO:0000313" key="2">
    <source>
        <dbReference type="Proteomes" id="UP000241193"/>
    </source>
</evidence>
<dbReference type="EMBL" id="PZKC01000001">
    <property type="protein sequence ID" value="PTD98240.1"/>
    <property type="molecule type" value="Genomic_DNA"/>
</dbReference>
<dbReference type="InterPro" id="IPR045397">
    <property type="entry name" value="TumE-like"/>
</dbReference>
<comment type="caution">
    <text evidence="1">The sequence shown here is derived from an EMBL/GenBank/DDBJ whole genome shotgun (WGS) entry which is preliminary data.</text>
</comment>
<dbReference type="OrthoDB" id="8562123at2"/>
<dbReference type="AlphaFoldDB" id="A0A2T4IKE0"/>